<dbReference type="Proteomes" id="UP000257109">
    <property type="component" value="Unassembled WGS sequence"/>
</dbReference>
<organism evidence="2 3">
    <name type="scientific">Mucuna pruriens</name>
    <name type="common">Velvet bean</name>
    <name type="synonym">Dolichos pruriens</name>
    <dbReference type="NCBI Taxonomy" id="157652"/>
    <lineage>
        <taxon>Eukaryota</taxon>
        <taxon>Viridiplantae</taxon>
        <taxon>Streptophyta</taxon>
        <taxon>Embryophyta</taxon>
        <taxon>Tracheophyta</taxon>
        <taxon>Spermatophyta</taxon>
        <taxon>Magnoliopsida</taxon>
        <taxon>eudicotyledons</taxon>
        <taxon>Gunneridae</taxon>
        <taxon>Pentapetalae</taxon>
        <taxon>rosids</taxon>
        <taxon>fabids</taxon>
        <taxon>Fabales</taxon>
        <taxon>Fabaceae</taxon>
        <taxon>Papilionoideae</taxon>
        <taxon>50 kb inversion clade</taxon>
        <taxon>NPAAA clade</taxon>
        <taxon>indigoferoid/millettioid clade</taxon>
        <taxon>Phaseoleae</taxon>
        <taxon>Mucuna</taxon>
    </lineage>
</organism>
<name>A0A371G7U8_MUCPR</name>
<feature type="non-terminal residue" evidence="2">
    <location>
        <position position="1"/>
    </location>
</feature>
<evidence type="ECO:0000256" key="1">
    <source>
        <dbReference type="SAM" id="MobiDB-lite"/>
    </source>
</evidence>
<keyword evidence="3" id="KW-1185">Reference proteome</keyword>
<accession>A0A371G7U8</accession>
<dbReference type="OrthoDB" id="1752268at2759"/>
<protein>
    <recommendedName>
        <fullName evidence="4">Retrotransposon gag domain-containing protein</fullName>
    </recommendedName>
</protein>
<reference evidence="2" key="1">
    <citation type="submission" date="2018-05" db="EMBL/GenBank/DDBJ databases">
        <title>Draft genome of Mucuna pruriens seed.</title>
        <authorList>
            <person name="Nnadi N.E."/>
            <person name="Vos R."/>
            <person name="Hasami M.H."/>
            <person name="Devisetty U.K."/>
            <person name="Aguiy J.C."/>
        </authorList>
    </citation>
    <scope>NUCLEOTIDE SEQUENCE [LARGE SCALE GENOMIC DNA]</scope>
    <source>
        <strain evidence="2">JCA_2017</strain>
    </source>
</reference>
<sequence>MGPNRGNWCKFNRAYNHMTEECQTLQFHIERLIQEGHLDQYVMRKKDRDQVGIGRERREEQRRIGHEDTRQEGGSRERSRSKRRADTWHIGTIATISSGGVRGTLTEKA</sequence>
<gene>
    <name evidence="2" type="ORF">CR513_32036</name>
</gene>
<feature type="compositionally biased region" description="Basic and acidic residues" evidence="1">
    <location>
        <begin position="43"/>
        <end position="78"/>
    </location>
</feature>
<evidence type="ECO:0000313" key="3">
    <source>
        <dbReference type="Proteomes" id="UP000257109"/>
    </source>
</evidence>
<dbReference type="EMBL" id="QJKJ01006467">
    <property type="protein sequence ID" value="RDX86614.1"/>
    <property type="molecule type" value="Genomic_DNA"/>
</dbReference>
<feature type="region of interest" description="Disordered" evidence="1">
    <location>
        <begin position="43"/>
        <end position="91"/>
    </location>
</feature>
<dbReference type="AlphaFoldDB" id="A0A371G7U8"/>
<comment type="caution">
    <text evidence="2">The sequence shown here is derived from an EMBL/GenBank/DDBJ whole genome shotgun (WGS) entry which is preliminary data.</text>
</comment>
<proteinExistence type="predicted"/>
<evidence type="ECO:0000313" key="2">
    <source>
        <dbReference type="EMBL" id="RDX86614.1"/>
    </source>
</evidence>
<evidence type="ECO:0008006" key="4">
    <source>
        <dbReference type="Google" id="ProtNLM"/>
    </source>
</evidence>